<protein>
    <recommendedName>
        <fullName evidence="3">C2H2-type domain-containing protein</fullName>
    </recommendedName>
</protein>
<evidence type="ECO:0000313" key="5">
    <source>
        <dbReference type="Proteomes" id="UP000224080"/>
    </source>
</evidence>
<dbReference type="EMBL" id="PDNC01000097">
    <property type="protein sequence ID" value="PGG99714.1"/>
    <property type="molecule type" value="Genomic_DNA"/>
</dbReference>
<proteinExistence type="predicted"/>
<keyword evidence="1" id="KW-0862">Zinc</keyword>
<gene>
    <name evidence="4" type="ORF">GX51_06166</name>
</gene>
<dbReference type="Proteomes" id="UP000224080">
    <property type="component" value="Unassembled WGS sequence"/>
</dbReference>
<keyword evidence="5" id="KW-1185">Reference proteome</keyword>
<name>A0A2B7WSS8_9EURO</name>
<dbReference type="GO" id="GO:0008270">
    <property type="term" value="F:zinc ion binding"/>
    <property type="evidence" value="ECO:0007669"/>
    <property type="project" value="UniProtKB-KW"/>
</dbReference>
<dbReference type="PROSITE" id="PS50157">
    <property type="entry name" value="ZINC_FINGER_C2H2_2"/>
    <property type="match status" value="1"/>
</dbReference>
<sequence length="194" mass="21352">MSGMGDKRLPTSANERWTGIPDSASGASAARNSTAREEQAHRGNNQLFQERGSGSNAGLHERMPEQMPLSRQNYQSGGSKWLDQILSDPFPVSPDTHGFPPQSSSARLRNDATHRSDSASQAISHSRSRDISNEYAQHAGSPEQAKPKLLPVQSCQVIGLGGKWKCDSCDATFARKWTLSRHRKGYCPYRNETI</sequence>
<reference evidence="4 5" key="1">
    <citation type="submission" date="2017-10" db="EMBL/GenBank/DDBJ databases">
        <title>Comparative genomics in systemic dimorphic fungi from Ajellomycetaceae.</title>
        <authorList>
            <person name="Munoz J.F."/>
            <person name="Mcewen J.G."/>
            <person name="Clay O.K."/>
            <person name="Cuomo C.A."/>
        </authorList>
    </citation>
    <scope>NUCLEOTIDE SEQUENCE [LARGE SCALE GENOMIC DNA]</scope>
    <source>
        <strain evidence="4 5">UAMH130</strain>
    </source>
</reference>
<feature type="domain" description="C2H2-type" evidence="3">
    <location>
        <begin position="164"/>
        <end position="194"/>
    </location>
</feature>
<accession>A0A2B7WSS8</accession>
<feature type="region of interest" description="Disordered" evidence="2">
    <location>
        <begin position="1"/>
        <end position="147"/>
    </location>
</feature>
<evidence type="ECO:0000313" key="4">
    <source>
        <dbReference type="EMBL" id="PGG99714.1"/>
    </source>
</evidence>
<dbReference type="OrthoDB" id="8117402at2759"/>
<comment type="caution">
    <text evidence="4">The sequence shown here is derived from an EMBL/GenBank/DDBJ whole genome shotgun (WGS) entry which is preliminary data.</text>
</comment>
<keyword evidence="1" id="KW-0863">Zinc-finger</keyword>
<feature type="compositionally biased region" description="Polar residues" evidence="2">
    <location>
        <begin position="42"/>
        <end position="56"/>
    </location>
</feature>
<organism evidence="4 5">
    <name type="scientific">Blastomyces parvus</name>
    <dbReference type="NCBI Taxonomy" id="2060905"/>
    <lineage>
        <taxon>Eukaryota</taxon>
        <taxon>Fungi</taxon>
        <taxon>Dikarya</taxon>
        <taxon>Ascomycota</taxon>
        <taxon>Pezizomycotina</taxon>
        <taxon>Eurotiomycetes</taxon>
        <taxon>Eurotiomycetidae</taxon>
        <taxon>Onygenales</taxon>
        <taxon>Ajellomycetaceae</taxon>
        <taxon>Blastomyces</taxon>
    </lineage>
</organism>
<feature type="compositionally biased region" description="Basic and acidic residues" evidence="2">
    <location>
        <begin position="108"/>
        <end position="117"/>
    </location>
</feature>
<dbReference type="AlphaFoldDB" id="A0A2B7WSS8"/>
<evidence type="ECO:0000259" key="3">
    <source>
        <dbReference type="PROSITE" id="PS50157"/>
    </source>
</evidence>
<keyword evidence="1" id="KW-0479">Metal-binding</keyword>
<evidence type="ECO:0000256" key="1">
    <source>
        <dbReference type="PROSITE-ProRule" id="PRU00042"/>
    </source>
</evidence>
<evidence type="ECO:0000256" key="2">
    <source>
        <dbReference type="SAM" id="MobiDB-lite"/>
    </source>
</evidence>
<feature type="compositionally biased region" description="Polar residues" evidence="2">
    <location>
        <begin position="69"/>
        <end position="78"/>
    </location>
</feature>
<dbReference type="InterPro" id="IPR013087">
    <property type="entry name" value="Znf_C2H2_type"/>
</dbReference>